<evidence type="ECO:0000313" key="2">
    <source>
        <dbReference type="EMBL" id="KZC23738.1"/>
    </source>
</evidence>
<gene>
    <name evidence="2" type="ORF">RHOFW104T7_11940</name>
</gene>
<feature type="transmembrane region" description="Helical" evidence="1">
    <location>
        <begin position="43"/>
        <end position="64"/>
    </location>
</feature>
<evidence type="ECO:0000256" key="1">
    <source>
        <dbReference type="SAM" id="Phobius"/>
    </source>
</evidence>
<keyword evidence="3" id="KW-1185">Reference proteome</keyword>
<proteinExistence type="predicted"/>
<keyword evidence="1" id="KW-0472">Membrane</keyword>
<protein>
    <submittedName>
        <fullName evidence="2">Uncharacterized protein</fullName>
    </submittedName>
</protein>
<name>A0A154QHS8_9GAMM</name>
<organism evidence="2 3">
    <name type="scientific">Rhodanobacter thiooxydans</name>
    <dbReference type="NCBI Taxonomy" id="416169"/>
    <lineage>
        <taxon>Bacteria</taxon>
        <taxon>Pseudomonadati</taxon>
        <taxon>Pseudomonadota</taxon>
        <taxon>Gammaproteobacteria</taxon>
        <taxon>Lysobacterales</taxon>
        <taxon>Rhodanobacteraceae</taxon>
        <taxon>Rhodanobacter</taxon>
    </lineage>
</organism>
<sequence length="67" mass="7447">MNDFLWSSGHLGWGVFALAVFTGLWWLLGDLYWRLQSVRIGRFLVTLATGWAVGVGLILLGFHLGSP</sequence>
<feature type="transmembrane region" description="Helical" evidence="1">
    <location>
        <begin position="12"/>
        <end position="31"/>
    </location>
</feature>
<dbReference type="RefSeq" id="WP_008434101.1">
    <property type="nucleotide sequence ID" value="NZ_LVJS01000040.1"/>
</dbReference>
<dbReference type="AlphaFoldDB" id="A0A154QHS8"/>
<comment type="caution">
    <text evidence="2">The sequence shown here is derived from an EMBL/GenBank/DDBJ whole genome shotgun (WGS) entry which is preliminary data.</text>
</comment>
<keyword evidence="1" id="KW-0812">Transmembrane</keyword>
<evidence type="ECO:0000313" key="3">
    <source>
        <dbReference type="Proteomes" id="UP000076131"/>
    </source>
</evidence>
<keyword evidence="1" id="KW-1133">Transmembrane helix</keyword>
<dbReference type="EMBL" id="LVJS01000040">
    <property type="protein sequence ID" value="KZC23738.1"/>
    <property type="molecule type" value="Genomic_DNA"/>
</dbReference>
<accession>A0A154QHS8</accession>
<reference evidence="2 3" key="1">
    <citation type="journal article" date="2016" name="MBio">
        <title>Lateral Gene Transfer in a Heavy Metal-Contaminated-Groundwater Microbial Community.</title>
        <authorList>
            <person name="Hemme C.L."/>
            <person name="Green S.J."/>
            <person name="Rishishwar L."/>
            <person name="Prakash O."/>
            <person name="Pettenato A."/>
            <person name="Chakraborty R."/>
            <person name="Deutschbauer A.M."/>
            <person name="Van Nostrand J.D."/>
            <person name="Wu L."/>
            <person name="He Z."/>
            <person name="Jordan I.K."/>
            <person name="Hazen T.C."/>
            <person name="Arkin A.P."/>
            <person name="Kostka J.E."/>
            <person name="Zhou J."/>
        </authorList>
    </citation>
    <scope>NUCLEOTIDE SEQUENCE [LARGE SCALE GENOMIC DNA]</scope>
    <source>
        <strain evidence="2 3">FW104-T7</strain>
    </source>
</reference>
<dbReference type="Proteomes" id="UP000076131">
    <property type="component" value="Unassembled WGS sequence"/>
</dbReference>